<reference evidence="8" key="1">
    <citation type="submission" date="2022-05" db="EMBL/GenBank/DDBJ databases">
        <title>Sphingomonas sp. strain RP10 Genome sequencing and assembly.</title>
        <authorList>
            <person name="Kim I."/>
        </authorList>
    </citation>
    <scope>NUCLEOTIDE SEQUENCE</scope>
    <source>
        <strain evidence="8">RP10</strain>
    </source>
</reference>
<accession>A0A9X2HXL5</accession>
<dbReference type="PRINTS" id="PR00355">
    <property type="entry name" value="ADRENODOXIN"/>
</dbReference>
<evidence type="ECO:0000256" key="6">
    <source>
        <dbReference type="ARBA" id="ARBA00034078"/>
    </source>
</evidence>
<proteinExistence type="inferred from homology"/>
<dbReference type="Gene3D" id="3.10.20.30">
    <property type="match status" value="1"/>
</dbReference>
<comment type="cofactor">
    <cofactor evidence="6">
        <name>[2Fe-2S] cluster</name>
        <dbReference type="ChEBI" id="CHEBI:190135"/>
    </cofactor>
</comment>
<evidence type="ECO:0000313" key="8">
    <source>
        <dbReference type="EMBL" id="MCP3733920.1"/>
    </source>
</evidence>
<comment type="similarity">
    <text evidence="1">Belongs to the adrenodoxin/putidaredoxin family.</text>
</comment>
<evidence type="ECO:0000259" key="7">
    <source>
        <dbReference type="PROSITE" id="PS51085"/>
    </source>
</evidence>
<feature type="domain" description="2Fe-2S ferredoxin-type" evidence="7">
    <location>
        <begin position="2"/>
        <end position="102"/>
    </location>
</feature>
<dbReference type="GO" id="GO:0009055">
    <property type="term" value="F:electron transfer activity"/>
    <property type="evidence" value="ECO:0007669"/>
    <property type="project" value="TreeGrafter"/>
</dbReference>
<keyword evidence="4" id="KW-0408">Iron</keyword>
<name>A0A9X2HXL5_9SPHN</name>
<evidence type="ECO:0000256" key="4">
    <source>
        <dbReference type="ARBA" id="ARBA00023004"/>
    </source>
</evidence>
<dbReference type="InterPro" id="IPR012675">
    <property type="entry name" value="Beta-grasp_dom_sf"/>
</dbReference>
<dbReference type="GO" id="GO:0046872">
    <property type="term" value="F:metal ion binding"/>
    <property type="evidence" value="ECO:0007669"/>
    <property type="project" value="UniProtKB-KW"/>
</dbReference>
<dbReference type="Pfam" id="PF00111">
    <property type="entry name" value="Fer2"/>
    <property type="match status" value="1"/>
</dbReference>
<dbReference type="GO" id="GO:0051537">
    <property type="term" value="F:2 iron, 2 sulfur cluster binding"/>
    <property type="evidence" value="ECO:0007669"/>
    <property type="project" value="UniProtKB-KW"/>
</dbReference>
<dbReference type="CDD" id="cd00207">
    <property type="entry name" value="fer2"/>
    <property type="match status" value="1"/>
</dbReference>
<evidence type="ECO:0000256" key="5">
    <source>
        <dbReference type="ARBA" id="ARBA00023014"/>
    </source>
</evidence>
<gene>
    <name evidence="8" type="ORF">M9979_03390</name>
</gene>
<keyword evidence="3" id="KW-0479">Metal-binding</keyword>
<protein>
    <submittedName>
        <fullName evidence="8">2Fe-2S iron-sulfur cluster-binding protein</fullName>
    </submittedName>
</protein>
<dbReference type="SUPFAM" id="SSF54292">
    <property type="entry name" value="2Fe-2S ferredoxin-like"/>
    <property type="match status" value="1"/>
</dbReference>
<dbReference type="Proteomes" id="UP001139486">
    <property type="component" value="Unassembled WGS sequence"/>
</dbReference>
<keyword evidence="2" id="KW-0001">2Fe-2S</keyword>
<sequence length="102" mass="10643">MIRVRFVGADGVVREAFGIEGARLLDVAQADGQPLEGTCNGDMACATCHVVVAADDAGRLPPPREEEEDLLDLVPAATRTSRLACQIRLSAALDGLTVTVPG</sequence>
<dbReference type="PANTHER" id="PTHR23426:SF65">
    <property type="entry name" value="FERREDOXIN-2, MITOCHONDRIAL"/>
    <property type="match status" value="1"/>
</dbReference>
<dbReference type="InterPro" id="IPR001055">
    <property type="entry name" value="Adrenodoxin-like"/>
</dbReference>
<keyword evidence="5" id="KW-0411">Iron-sulfur</keyword>
<dbReference type="InterPro" id="IPR001041">
    <property type="entry name" value="2Fe-2S_ferredoxin-type"/>
</dbReference>
<dbReference type="AlphaFoldDB" id="A0A9X2HXL5"/>
<keyword evidence="9" id="KW-1185">Reference proteome</keyword>
<organism evidence="8 9">
    <name type="scientific">Sphingomonas liriopis</name>
    <dbReference type="NCBI Taxonomy" id="2949094"/>
    <lineage>
        <taxon>Bacteria</taxon>
        <taxon>Pseudomonadati</taxon>
        <taxon>Pseudomonadota</taxon>
        <taxon>Alphaproteobacteria</taxon>
        <taxon>Sphingomonadales</taxon>
        <taxon>Sphingomonadaceae</taxon>
        <taxon>Sphingomonas</taxon>
    </lineage>
</organism>
<evidence type="ECO:0000256" key="2">
    <source>
        <dbReference type="ARBA" id="ARBA00022714"/>
    </source>
</evidence>
<evidence type="ECO:0000313" key="9">
    <source>
        <dbReference type="Proteomes" id="UP001139486"/>
    </source>
</evidence>
<dbReference type="RefSeq" id="WP_254287930.1">
    <property type="nucleotide sequence ID" value="NZ_JAMLDY010000003.1"/>
</dbReference>
<comment type="caution">
    <text evidence="8">The sequence shown here is derived from an EMBL/GenBank/DDBJ whole genome shotgun (WGS) entry which is preliminary data.</text>
</comment>
<evidence type="ECO:0000256" key="1">
    <source>
        <dbReference type="ARBA" id="ARBA00010914"/>
    </source>
</evidence>
<dbReference type="GO" id="GO:0140647">
    <property type="term" value="P:P450-containing electron transport chain"/>
    <property type="evidence" value="ECO:0007669"/>
    <property type="project" value="InterPro"/>
</dbReference>
<dbReference type="EMBL" id="JAMLDY010000003">
    <property type="protein sequence ID" value="MCP3733920.1"/>
    <property type="molecule type" value="Genomic_DNA"/>
</dbReference>
<dbReference type="PANTHER" id="PTHR23426">
    <property type="entry name" value="FERREDOXIN/ADRENODOXIN"/>
    <property type="match status" value="1"/>
</dbReference>
<dbReference type="PROSITE" id="PS51085">
    <property type="entry name" value="2FE2S_FER_2"/>
    <property type="match status" value="1"/>
</dbReference>
<dbReference type="InterPro" id="IPR036010">
    <property type="entry name" value="2Fe-2S_ferredoxin-like_sf"/>
</dbReference>
<evidence type="ECO:0000256" key="3">
    <source>
        <dbReference type="ARBA" id="ARBA00022723"/>
    </source>
</evidence>